<evidence type="ECO:0000256" key="1">
    <source>
        <dbReference type="ARBA" id="ARBA00004776"/>
    </source>
</evidence>
<comment type="similarity">
    <text evidence="2">Belongs to the glycosyltransferase 2 family.</text>
</comment>
<dbReference type="RefSeq" id="WP_177242118.1">
    <property type="nucleotide sequence ID" value="NZ_FOUP01000028.1"/>
</dbReference>
<proteinExistence type="inferred from homology"/>
<dbReference type="Proteomes" id="UP000270697">
    <property type="component" value="Unassembled WGS sequence"/>
</dbReference>
<dbReference type="EMBL" id="RBXX01000002">
    <property type="protein sequence ID" value="RKT89113.1"/>
    <property type="molecule type" value="Genomic_DNA"/>
</dbReference>
<evidence type="ECO:0000256" key="3">
    <source>
        <dbReference type="ARBA" id="ARBA00022676"/>
    </source>
</evidence>
<dbReference type="PANTHER" id="PTHR43179:SF12">
    <property type="entry name" value="GALACTOFURANOSYLTRANSFERASE GLFT2"/>
    <property type="match status" value="1"/>
</dbReference>
<keyword evidence="3" id="KW-0328">Glycosyltransferase</keyword>
<evidence type="ECO:0000259" key="5">
    <source>
        <dbReference type="Pfam" id="PF00535"/>
    </source>
</evidence>
<evidence type="ECO:0000256" key="4">
    <source>
        <dbReference type="ARBA" id="ARBA00022679"/>
    </source>
</evidence>
<dbReference type="EMBL" id="FOUP01000028">
    <property type="protein sequence ID" value="SFO88952.1"/>
    <property type="molecule type" value="Genomic_DNA"/>
</dbReference>
<dbReference type="InterPro" id="IPR001173">
    <property type="entry name" value="Glyco_trans_2-like"/>
</dbReference>
<dbReference type="SUPFAM" id="SSF53448">
    <property type="entry name" value="Nucleotide-diphospho-sugar transferases"/>
    <property type="match status" value="1"/>
</dbReference>
<sequence>MSTALDTTVVIATRNRRGELRRTLSELCALRPQPQIVVVDNASADGTPQLVAEHFPWVRLVEAPRNLGAAGRNLGVDHAVSTYVAFSDDDSWWTEGSLARAEEIFAEHPGLGLIAARTLVGRDEHPDPVNDLMTRSPLRTPVELPGPRILGFTACAAVVRRRAFRAVGGFNATLFFGAEEKLLACDLGAAGWDLVYVDDVVAHHHPSTARDSPQARRVLEMRNDLLIAWMRYPAGAAVERTLKLLGDSVTTGASRRAVLGAARRLPAALAQRRRLPAETAREVRVLEEFGR</sequence>
<evidence type="ECO:0000313" key="7">
    <source>
        <dbReference type="EMBL" id="SFO88952.1"/>
    </source>
</evidence>
<reference evidence="6 9" key="2">
    <citation type="submission" date="2018-10" db="EMBL/GenBank/DDBJ databases">
        <title>Sequencing the genomes of 1000 actinobacteria strains.</title>
        <authorList>
            <person name="Klenk H.-P."/>
        </authorList>
    </citation>
    <scope>NUCLEOTIDE SEQUENCE [LARGE SCALE GENOMIC DNA]</scope>
    <source>
        <strain evidence="6 9">DSM 45119</strain>
    </source>
</reference>
<dbReference type="Pfam" id="PF00535">
    <property type="entry name" value="Glycos_transf_2"/>
    <property type="match status" value="1"/>
</dbReference>
<accession>A0A1I5KVP1</accession>
<organism evidence="7 8">
    <name type="scientific">Saccharopolyspora antimicrobica</name>
    <dbReference type="NCBI Taxonomy" id="455193"/>
    <lineage>
        <taxon>Bacteria</taxon>
        <taxon>Bacillati</taxon>
        <taxon>Actinomycetota</taxon>
        <taxon>Actinomycetes</taxon>
        <taxon>Pseudonocardiales</taxon>
        <taxon>Pseudonocardiaceae</taxon>
        <taxon>Saccharopolyspora</taxon>
    </lineage>
</organism>
<evidence type="ECO:0000313" key="8">
    <source>
        <dbReference type="Proteomes" id="UP000199398"/>
    </source>
</evidence>
<dbReference type="STRING" id="455193.SAMN05421805_12834"/>
<dbReference type="Proteomes" id="UP000199398">
    <property type="component" value="Unassembled WGS sequence"/>
</dbReference>
<reference evidence="7 8" key="1">
    <citation type="submission" date="2016-10" db="EMBL/GenBank/DDBJ databases">
        <authorList>
            <person name="de Groot N.N."/>
        </authorList>
    </citation>
    <scope>NUCLEOTIDE SEQUENCE [LARGE SCALE GENOMIC DNA]</scope>
    <source>
        <strain evidence="7 8">CPCC 201259</strain>
    </source>
</reference>
<keyword evidence="9" id="KW-1185">Reference proteome</keyword>
<keyword evidence="4 7" id="KW-0808">Transferase</keyword>
<dbReference type="Gene3D" id="3.90.550.10">
    <property type="entry name" value="Spore Coat Polysaccharide Biosynthesis Protein SpsA, Chain A"/>
    <property type="match status" value="1"/>
</dbReference>
<feature type="domain" description="Glycosyltransferase 2-like" evidence="5">
    <location>
        <begin position="8"/>
        <end position="167"/>
    </location>
</feature>
<evidence type="ECO:0000256" key="2">
    <source>
        <dbReference type="ARBA" id="ARBA00006739"/>
    </source>
</evidence>
<evidence type="ECO:0000313" key="6">
    <source>
        <dbReference type="EMBL" id="RKT89113.1"/>
    </source>
</evidence>
<gene>
    <name evidence="6" type="ORF">ATL45_7560</name>
    <name evidence="7" type="ORF">SAMN05421805_12834</name>
</gene>
<protein>
    <submittedName>
        <fullName evidence="6">GT2 family glycosyltransferase</fullName>
    </submittedName>
    <submittedName>
        <fullName evidence="7">Glycosyltransferase, GT2 family</fullName>
    </submittedName>
</protein>
<dbReference type="PANTHER" id="PTHR43179">
    <property type="entry name" value="RHAMNOSYLTRANSFERASE WBBL"/>
    <property type="match status" value="1"/>
</dbReference>
<dbReference type="InterPro" id="IPR029044">
    <property type="entry name" value="Nucleotide-diphossugar_trans"/>
</dbReference>
<dbReference type="AlphaFoldDB" id="A0A1I5KVP1"/>
<dbReference type="GO" id="GO:0016757">
    <property type="term" value="F:glycosyltransferase activity"/>
    <property type="evidence" value="ECO:0007669"/>
    <property type="project" value="UniProtKB-KW"/>
</dbReference>
<comment type="pathway">
    <text evidence="1">Cell wall biogenesis; cell wall polysaccharide biosynthesis.</text>
</comment>
<name>A0A1I5KVP1_9PSEU</name>
<evidence type="ECO:0000313" key="9">
    <source>
        <dbReference type="Proteomes" id="UP000270697"/>
    </source>
</evidence>